<sequence>MNLILFVILIILIGIYSFKRYKKINYDLSRLPPLIPGKFYLGNYFDLKEQPVHLSLTKLGEKYHHAFCINIFGQLMVVLNSREAIAQILSSKTLEYADR</sequence>
<dbReference type="GO" id="GO:0016705">
    <property type="term" value="F:oxidoreductase activity, acting on paired donors, with incorporation or reduction of molecular oxygen"/>
    <property type="evidence" value="ECO:0007669"/>
    <property type="project" value="InterPro"/>
</dbReference>
<organism evidence="1 2">
    <name type="scientific">Brachionus calyciflorus</name>
    <dbReference type="NCBI Taxonomy" id="104777"/>
    <lineage>
        <taxon>Eukaryota</taxon>
        <taxon>Metazoa</taxon>
        <taxon>Spiralia</taxon>
        <taxon>Gnathifera</taxon>
        <taxon>Rotifera</taxon>
        <taxon>Eurotatoria</taxon>
        <taxon>Monogononta</taxon>
        <taxon>Pseudotrocha</taxon>
        <taxon>Ploima</taxon>
        <taxon>Brachionidae</taxon>
        <taxon>Brachionus</taxon>
    </lineage>
</organism>
<dbReference type="InterPro" id="IPR036396">
    <property type="entry name" value="Cyt_P450_sf"/>
</dbReference>
<dbReference type="Gene3D" id="1.10.630.10">
    <property type="entry name" value="Cytochrome P450"/>
    <property type="match status" value="1"/>
</dbReference>
<evidence type="ECO:0008006" key="3">
    <source>
        <dbReference type="Google" id="ProtNLM"/>
    </source>
</evidence>
<dbReference type="AlphaFoldDB" id="A0A814PZ89"/>
<reference evidence="1" key="1">
    <citation type="submission" date="2021-02" db="EMBL/GenBank/DDBJ databases">
        <authorList>
            <person name="Nowell W R."/>
        </authorList>
    </citation>
    <scope>NUCLEOTIDE SEQUENCE</scope>
    <source>
        <strain evidence="1">Ploen Becks lab</strain>
    </source>
</reference>
<gene>
    <name evidence="1" type="ORF">OXX778_LOCUS21684</name>
</gene>
<keyword evidence="2" id="KW-1185">Reference proteome</keyword>
<dbReference type="GO" id="GO:0005506">
    <property type="term" value="F:iron ion binding"/>
    <property type="evidence" value="ECO:0007669"/>
    <property type="project" value="InterPro"/>
</dbReference>
<protein>
    <recommendedName>
        <fullName evidence="3">Cytochrome P450</fullName>
    </recommendedName>
</protein>
<proteinExistence type="predicted"/>
<dbReference type="SUPFAM" id="SSF48264">
    <property type="entry name" value="Cytochrome P450"/>
    <property type="match status" value="1"/>
</dbReference>
<dbReference type="GO" id="GO:0020037">
    <property type="term" value="F:heme binding"/>
    <property type="evidence" value="ECO:0007669"/>
    <property type="project" value="InterPro"/>
</dbReference>
<comment type="caution">
    <text evidence="1">The sequence shown here is derived from an EMBL/GenBank/DDBJ whole genome shotgun (WGS) entry which is preliminary data.</text>
</comment>
<dbReference type="GO" id="GO:0004497">
    <property type="term" value="F:monooxygenase activity"/>
    <property type="evidence" value="ECO:0007669"/>
    <property type="project" value="InterPro"/>
</dbReference>
<evidence type="ECO:0000313" key="2">
    <source>
        <dbReference type="Proteomes" id="UP000663879"/>
    </source>
</evidence>
<evidence type="ECO:0000313" key="1">
    <source>
        <dbReference type="EMBL" id="CAF1112507.1"/>
    </source>
</evidence>
<dbReference type="OrthoDB" id="1055148at2759"/>
<accession>A0A814PZ89</accession>
<name>A0A814PZ89_9BILA</name>
<dbReference type="EMBL" id="CAJNOC010008243">
    <property type="protein sequence ID" value="CAF1112507.1"/>
    <property type="molecule type" value="Genomic_DNA"/>
</dbReference>
<feature type="non-terminal residue" evidence="1">
    <location>
        <position position="99"/>
    </location>
</feature>
<dbReference type="Proteomes" id="UP000663879">
    <property type="component" value="Unassembled WGS sequence"/>
</dbReference>